<dbReference type="PANTHER" id="PTHR33116:SF66">
    <property type="entry name" value="REVERSE TRANSCRIPTASE ZINC-BINDING DOMAIN-CONTAINING PROTEIN"/>
    <property type="match status" value="1"/>
</dbReference>
<dbReference type="PANTHER" id="PTHR33116">
    <property type="entry name" value="REVERSE TRANSCRIPTASE ZINC-BINDING DOMAIN-CONTAINING PROTEIN-RELATED-RELATED"/>
    <property type="match status" value="1"/>
</dbReference>
<protein>
    <recommendedName>
        <fullName evidence="1">Reverse transcriptase zinc-binding domain-containing protein</fullName>
    </recommendedName>
</protein>
<evidence type="ECO:0000313" key="2">
    <source>
        <dbReference type="EMBL" id="GAA0149101.1"/>
    </source>
</evidence>
<dbReference type="InterPro" id="IPR026960">
    <property type="entry name" value="RVT-Znf"/>
</dbReference>
<organism evidence="2 3">
    <name type="scientific">Lithospermum erythrorhizon</name>
    <name type="common">Purple gromwell</name>
    <name type="synonym">Lithospermum officinale var. erythrorhizon</name>
    <dbReference type="NCBI Taxonomy" id="34254"/>
    <lineage>
        <taxon>Eukaryota</taxon>
        <taxon>Viridiplantae</taxon>
        <taxon>Streptophyta</taxon>
        <taxon>Embryophyta</taxon>
        <taxon>Tracheophyta</taxon>
        <taxon>Spermatophyta</taxon>
        <taxon>Magnoliopsida</taxon>
        <taxon>eudicotyledons</taxon>
        <taxon>Gunneridae</taxon>
        <taxon>Pentapetalae</taxon>
        <taxon>asterids</taxon>
        <taxon>lamiids</taxon>
        <taxon>Boraginales</taxon>
        <taxon>Boraginaceae</taxon>
        <taxon>Boraginoideae</taxon>
        <taxon>Lithospermeae</taxon>
        <taxon>Lithospermum</taxon>
    </lineage>
</organism>
<accession>A0AAV3PCV7</accession>
<dbReference type="Pfam" id="PF13966">
    <property type="entry name" value="zf-RVT"/>
    <property type="match status" value="1"/>
</dbReference>
<name>A0AAV3PCV7_LITER</name>
<feature type="domain" description="Reverse transcriptase zinc-binding" evidence="1">
    <location>
        <begin position="101"/>
        <end position="184"/>
    </location>
</feature>
<gene>
    <name evidence="2" type="ORF">LIER_08364</name>
</gene>
<dbReference type="Proteomes" id="UP001454036">
    <property type="component" value="Unassembled WGS sequence"/>
</dbReference>
<reference evidence="2 3" key="1">
    <citation type="submission" date="2024-01" db="EMBL/GenBank/DDBJ databases">
        <title>The complete chloroplast genome sequence of Lithospermum erythrorhizon: insights into the phylogenetic relationship among Boraginaceae species and the maternal lineages of purple gromwells.</title>
        <authorList>
            <person name="Okada T."/>
            <person name="Watanabe K."/>
        </authorList>
    </citation>
    <scope>NUCLEOTIDE SEQUENCE [LARGE SCALE GENOMIC DNA]</scope>
</reference>
<dbReference type="EMBL" id="BAABME010001350">
    <property type="protein sequence ID" value="GAA0149101.1"/>
    <property type="molecule type" value="Genomic_DNA"/>
</dbReference>
<sequence length="185" mass="21096">MECLRNLEECLGLMVSPTKSNIFLAGVRGIVRERILEGIGFEEGVFPVRYLGIPLVPMKVSDQDSYLMKRLIIIRDAIVRAYGSRERAISGLSKMVIGGRFASGKVYELLRVGRNKKSWMTTIWKNYIPPRFSFVVWLTCGNRLTTKDNLVLFDHPDRTCRFCKGPLESKQHIFFSCAVVGGIWM</sequence>
<comment type="caution">
    <text evidence="2">The sequence shown here is derived from an EMBL/GenBank/DDBJ whole genome shotgun (WGS) entry which is preliminary data.</text>
</comment>
<dbReference type="AlphaFoldDB" id="A0AAV3PCV7"/>
<keyword evidence="3" id="KW-1185">Reference proteome</keyword>
<evidence type="ECO:0000259" key="1">
    <source>
        <dbReference type="Pfam" id="PF13966"/>
    </source>
</evidence>
<evidence type="ECO:0000313" key="3">
    <source>
        <dbReference type="Proteomes" id="UP001454036"/>
    </source>
</evidence>
<proteinExistence type="predicted"/>